<dbReference type="Proteomes" id="UP001240250">
    <property type="component" value="Unassembled WGS sequence"/>
</dbReference>
<gene>
    <name evidence="3" type="ORF">JO380_002458</name>
</gene>
<comment type="caution">
    <text evidence="3">The sequence shown here is derived from an EMBL/GenBank/DDBJ whole genome shotgun (WGS) entry which is preliminary data.</text>
</comment>
<keyword evidence="1" id="KW-0560">Oxidoreductase</keyword>
<name>A0ABU0GL52_9CELL</name>
<dbReference type="RefSeq" id="WP_307416690.1">
    <property type="nucleotide sequence ID" value="NZ_JAUSVM010000001.1"/>
</dbReference>
<evidence type="ECO:0000313" key="4">
    <source>
        <dbReference type="Proteomes" id="UP001240250"/>
    </source>
</evidence>
<evidence type="ECO:0000256" key="1">
    <source>
        <dbReference type="ARBA" id="ARBA00023002"/>
    </source>
</evidence>
<dbReference type="EMBL" id="JAUSVM010000001">
    <property type="protein sequence ID" value="MDQ0426077.1"/>
    <property type="molecule type" value="Genomic_DNA"/>
</dbReference>
<accession>A0ABU0GL52</accession>
<dbReference type="PANTHER" id="PTHR43539:SF78">
    <property type="entry name" value="FLAVIN-CONTAINING MONOOXYGENASE"/>
    <property type="match status" value="1"/>
</dbReference>
<dbReference type="PRINTS" id="PR00368">
    <property type="entry name" value="FADPNR"/>
</dbReference>
<protein>
    <submittedName>
        <fullName evidence="3">Cation diffusion facilitator CzcD-associated flavoprotein CzcO</fullName>
    </submittedName>
</protein>
<feature type="region of interest" description="Disordered" evidence="2">
    <location>
        <begin position="322"/>
        <end position="431"/>
    </location>
</feature>
<dbReference type="SUPFAM" id="SSF51905">
    <property type="entry name" value="FAD/NAD(P)-binding domain"/>
    <property type="match status" value="2"/>
</dbReference>
<dbReference type="PANTHER" id="PTHR43539">
    <property type="entry name" value="FLAVIN-BINDING MONOOXYGENASE-LIKE PROTEIN (AFU_ORTHOLOGUE AFUA_4G09220)"/>
    <property type="match status" value="1"/>
</dbReference>
<feature type="compositionally biased region" description="Low complexity" evidence="2">
    <location>
        <begin position="1"/>
        <end position="13"/>
    </location>
</feature>
<dbReference type="Gene3D" id="3.50.50.60">
    <property type="entry name" value="FAD/NAD(P)-binding domain"/>
    <property type="match status" value="2"/>
</dbReference>
<feature type="compositionally biased region" description="Basic and acidic residues" evidence="2">
    <location>
        <begin position="330"/>
        <end position="405"/>
    </location>
</feature>
<dbReference type="InterPro" id="IPR050982">
    <property type="entry name" value="Auxin_biosynth/cation_transpt"/>
</dbReference>
<feature type="region of interest" description="Disordered" evidence="2">
    <location>
        <begin position="1"/>
        <end position="22"/>
    </location>
</feature>
<evidence type="ECO:0000256" key="2">
    <source>
        <dbReference type="SAM" id="MobiDB-lite"/>
    </source>
</evidence>
<feature type="compositionally biased region" description="Basic and acidic residues" evidence="2">
    <location>
        <begin position="413"/>
        <end position="423"/>
    </location>
</feature>
<proteinExistence type="predicted"/>
<organism evidence="3 4">
    <name type="scientific">Cellulomonas iranensis</name>
    <dbReference type="NCBI Taxonomy" id="76862"/>
    <lineage>
        <taxon>Bacteria</taxon>
        <taxon>Bacillati</taxon>
        <taxon>Actinomycetota</taxon>
        <taxon>Actinomycetes</taxon>
        <taxon>Micrococcales</taxon>
        <taxon>Cellulomonadaceae</taxon>
        <taxon>Cellulomonas</taxon>
    </lineage>
</organism>
<dbReference type="InterPro" id="IPR036188">
    <property type="entry name" value="FAD/NAD-bd_sf"/>
</dbReference>
<dbReference type="Pfam" id="PF13738">
    <property type="entry name" value="Pyr_redox_3"/>
    <property type="match status" value="1"/>
</dbReference>
<evidence type="ECO:0000313" key="3">
    <source>
        <dbReference type="EMBL" id="MDQ0426077.1"/>
    </source>
</evidence>
<sequence>MSSPAVATAAPGGRRARRRADGPRTVDVDVVVVGAGQAGLSAAYHLHRTGLVPVGTRGWERARGTFVVLDENPRAGGAWQHRWRSLTMADAHHVHDLPGMPLAVVDAAEPAADAVPYYFAQYEEAFGLNVQRPVRVTRVTRGDDVDGEPRYAVETQHVDHPDARVVWSARGVVNASGTWNRPFWPSYPGRADFRGRQLHARDFRTAQELADGHVVVVGGGTSAVQLLLQVAEVTTTTWVTRRPPRWVDAEFTPELGREAVARVEERVRAGLPPESVVSVTDLPLTPAYRAGIASGVLRARPAFSRMVADGVVWDEGAATGAWRAAATPDGDERPDGRVDGDRGVRGDDDPGARGDGDRGARGDVYRGARADDDPGARGDGDPGARGDGDRGARGDGDPGSRRGDSDGDGDGDGGSRRDGEPGRERRRALVVPHPAVDPDLGAWVDGPSFVPARTVLWATGFRASLDHLAPLGLRGPGGGIAMDGTEVVAEPRVQLVGYGPSASTVGANRAGREAARRLRRHLRW</sequence>
<dbReference type="PRINTS" id="PR00411">
    <property type="entry name" value="PNDRDTASEI"/>
</dbReference>
<keyword evidence="4" id="KW-1185">Reference proteome</keyword>
<reference evidence="3 4" key="1">
    <citation type="submission" date="2023-07" db="EMBL/GenBank/DDBJ databases">
        <title>Sequencing the genomes of 1000 actinobacteria strains.</title>
        <authorList>
            <person name="Klenk H.-P."/>
        </authorList>
    </citation>
    <scope>NUCLEOTIDE SEQUENCE [LARGE SCALE GENOMIC DNA]</scope>
    <source>
        <strain evidence="3 4">DSM 14785</strain>
    </source>
</reference>